<sequence>MRDDYNIGLSRVGGHKLQGAVGHLCGPQNLTSVYMYTTVCSAVVLATSVSGRSLDNRHLRCPGSSRTEPCSSVILPAVLRHVVRARVTVSEVPSAVANTQ</sequence>
<organism evidence="1">
    <name type="scientific">Eutreptiella gymnastica</name>
    <dbReference type="NCBI Taxonomy" id="73025"/>
    <lineage>
        <taxon>Eukaryota</taxon>
        <taxon>Discoba</taxon>
        <taxon>Euglenozoa</taxon>
        <taxon>Euglenida</taxon>
        <taxon>Spirocuta</taxon>
        <taxon>Euglenophyceae</taxon>
        <taxon>Eutreptiales</taxon>
        <taxon>Eutreptiaceae</taxon>
        <taxon>Eutreptiella</taxon>
    </lineage>
</organism>
<proteinExistence type="predicted"/>
<name>A0A6T2A1A8_9EUGL</name>
<dbReference type="EMBL" id="HBJA01064211">
    <property type="protein sequence ID" value="CAE0811522.1"/>
    <property type="molecule type" value="Transcribed_RNA"/>
</dbReference>
<dbReference type="EMBL" id="HBJA01064208">
    <property type="protein sequence ID" value="CAE0811521.1"/>
    <property type="molecule type" value="Transcribed_RNA"/>
</dbReference>
<dbReference type="AlphaFoldDB" id="A0A6T2A1A8"/>
<accession>A0A6T2A1A8</accession>
<evidence type="ECO:0000313" key="2">
    <source>
        <dbReference type="EMBL" id="CAE0811522.1"/>
    </source>
</evidence>
<gene>
    <name evidence="1" type="ORF">EGYM00163_LOCUS22669</name>
    <name evidence="2" type="ORF">EGYM00163_LOCUS22670</name>
</gene>
<reference evidence="1" key="1">
    <citation type="submission" date="2021-01" db="EMBL/GenBank/DDBJ databases">
        <authorList>
            <person name="Corre E."/>
            <person name="Pelletier E."/>
            <person name="Niang G."/>
            <person name="Scheremetjew M."/>
            <person name="Finn R."/>
            <person name="Kale V."/>
            <person name="Holt S."/>
            <person name="Cochrane G."/>
            <person name="Meng A."/>
            <person name="Brown T."/>
            <person name="Cohen L."/>
        </authorList>
    </citation>
    <scope>NUCLEOTIDE SEQUENCE</scope>
    <source>
        <strain evidence="1">CCMP1594</strain>
    </source>
</reference>
<protein>
    <submittedName>
        <fullName evidence="1">Uncharacterized protein</fullName>
    </submittedName>
</protein>
<evidence type="ECO:0000313" key="1">
    <source>
        <dbReference type="EMBL" id="CAE0811521.1"/>
    </source>
</evidence>